<reference evidence="2 3" key="1">
    <citation type="submission" date="2023-03" db="EMBL/GenBank/DDBJ databases">
        <title>MT1 and MT2 Draft Genomes of Novel Species.</title>
        <authorList>
            <person name="Venkateswaran K."/>
        </authorList>
    </citation>
    <scope>NUCLEOTIDE SEQUENCE [LARGE SCALE GENOMIC DNA]</scope>
    <source>
        <strain evidence="2 3">IF8SW-P5</strain>
    </source>
</reference>
<proteinExistence type="predicted"/>
<keyword evidence="3" id="KW-1185">Reference proteome</keyword>
<sequence length="178" mass="19311">MNIYVSVGTHEQPFQRLLDAVTRAIEDAGDHRYIVQYGVGEWTSTSARIERAVDYLTPSGVADALGWADILVSQASPGNVFGALDAGVWPIVLGRRYSNAEHVDDHQVRFASVLQEMGLATDAVDAESLPQKIVDAAGVDPSARRISIAEAMRSSGERRKMFREQAWGLIFGLSGPPA</sequence>
<dbReference type="Gene3D" id="3.40.50.2000">
    <property type="entry name" value="Glycogen Phosphorylase B"/>
    <property type="match status" value="1"/>
</dbReference>
<dbReference type="Pfam" id="PF04101">
    <property type="entry name" value="Glyco_tran_28_C"/>
    <property type="match status" value="1"/>
</dbReference>
<dbReference type="RefSeq" id="WP_408905711.1">
    <property type="nucleotide sequence ID" value="NZ_JAROCE010000003.1"/>
</dbReference>
<organism evidence="2 3">
    <name type="scientific">Microbacterium mcarthurae</name>
    <dbReference type="NCBI Taxonomy" id="3035918"/>
    <lineage>
        <taxon>Bacteria</taxon>
        <taxon>Bacillati</taxon>
        <taxon>Actinomycetota</taxon>
        <taxon>Actinomycetes</taxon>
        <taxon>Micrococcales</taxon>
        <taxon>Microbacteriaceae</taxon>
        <taxon>Microbacterium</taxon>
    </lineage>
</organism>
<protein>
    <submittedName>
        <fullName evidence="2">Glycosyltransferase</fullName>
    </submittedName>
</protein>
<evidence type="ECO:0000259" key="1">
    <source>
        <dbReference type="Pfam" id="PF04101"/>
    </source>
</evidence>
<dbReference type="InterPro" id="IPR007235">
    <property type="entry name" value="Glyco_trans_28_C"/>
</dbReference>
<dbReference type="Proteomes" id="UP001630303">
    <property type="component" value="Unassembled WGS sequence"/>
</dbReference>
<feature type="domain" description="Glycosyl transferase family 28 C-terminal" evidence="1">
    <location>
        <begin position="3"/>
        <end position="136"/>
    </location>
</feature>
<evidence type="ECO:0000313" key="2">
    <source>
        <dbReference type="EMBL" id="MFM2721055.1"/>
    </source>
</evidence>
<name>A0ABW9GKG3_9MICO</name>
<evidence type="ECO:0000313" key="3">
    <source>
        <dbReference type="Proteomes" id="UP001630303"/>
    </source>
</evidence>
<gene>
    <name evidence="2" type="ORF">P5G46_11125</name>
</gene>
<dbReference type="EMBL" id="JAROCE010000003">
    <property type="protein sequence ID" value="MFM2721055.1"/>
    <property type="molecule type" value="Genomic_DNA"/>
</dbReference>
<accession>A0ABW9GKG3</accession>
<dbReference type="SUPFAM" id="SSF53756">
    <property type="entry name" value="UDP-Glycosyltransferase/glycogen phosphorylase"/>
    <property type="match status" value="1"/>
</dbReference>
<comment type="caution">
    <text evidence="2">The sequence shown here is derived from an EMBL/GenBank/DDBJ whole genome shotgun (WGS) entry which is preliminary data.</text>
</comment>